<sequence>MENMSSEAERLRTREPFSLSEDMSYVCDDCLLCYAIAAKLAIIRGYYFK</sequence>
<dbReference type="AlphaFoldDB" id="A0A0E9PXX4"/>
<evidence type="ECO:0000313" key="1">
    <source>
        <dbReference type="EMBL" id="JAH09471.1"/>
    </source>
</evidence>
<reference evidence="1" key="1">
    <citation type="submission" date="2014-11" db="EMBL/GenBank/DDBJ databases">
        <authorList>
            <person name="Amaro Gonzalez C."/>
        </authorList>
    </citation>
    <scope>NUCLEOTIDE SEQUENCE</scope>
</reference>
<dbReference type="EMBL" id="GBXM01099106">
    <property type="protein sequence ID" value="JAH09471.1"/>
    <property type="molecule type" value="Transcribed_RNA"/>
</dbReference>
<name>A0A0E9PXX4_ANGAN</name>
<organism evidence="1">
    <name type="scientific">Anguilla anguilla</name>
    <name type="common">European freshwater eel</name>
    <name type="synonym">Muraena anguilla</name>
    <dbReference type="NCBI Taxonomy" id="7936"/>
    <lineage>
        <taxon>Eukaryota</taxon>
        <taxon>Metazoa</taxon>
        <taxon>Chordata</taxon>
        <taxon>Craniata</taxon>
        <taxon>Vertebrata</taxon>
        <taxon>Euteleostomi</taxon>
        <taxon>Actinopterygii</taxon>
        <taxon>Neopterygii</taxon>
        <taxon>Teleostei</taxon>
        <taxon>Anguilliformes</taxon>
        <taxon>Anguillidae</taxon>
        <taxon>Anguilla</taxon>
    </lineage>
</organism>
<reference evidence="1" key="2">
    <citation type="journal article" date="2015" name="Fish Shellfish Immunol.">
        <title>Early steps in the European eel (Anguilla anguilla)-Vibrio vulnificus interaction in the gills: Role of the RtxA13 toxin.</title>
        <authorList>
            <person name="Callol A."/>
            <person name="Pajuelo D."/>
            <person name="Ebbesson L."/>
            <person name="Teles M."/>
            <person name="MacKenzie S."/>
            <person name="Amaro C."/>
        </authorList>
    </citation>
    <scope>NUCLEOTIDE SEQUENCE</scope>
</reference>
<protein>
    <submittedName>
        <fullName evidence="1">Uncharacterized protein</fullName>
    </submittedName>
</protein>
<accession>A0A0E9PXX4</accession>
<proteinExistence type="predicted"/>